<evidence type="ECO:0000313" key="2">
    <source>
        <dbReference type="EMBL" id="GAA0274573.1"/>
    </source>
</evidence>
<name>A0ABN0V484_9ACTN</name>
<protein>
    <submittedName>
        <fullName evidence="2">Uncharacterized protein</fullName>
    </submittedName>
</protein>
<accession>A0ABN0V484</accession>
<sequence length="219" mass="23213">MTRPDDYGGGVAADQHDPKTTRPQGGLRELTGPSPVPPPLPDPVGAGGTWVREELAHGTFEAWHFFPHESAGAAPTHVFIQPLASGDPAAVARGVTTTVLREMRPAEAADAARRRHPSRHEERYPLAERVEELLRTSARPTDAYLAAVALRYERLADAGDRSPVRSLVDITGLPLGTVKSHIQLARKRGLLESVGAKAGGRATDRAHALVAAVKSGSGG</sequence>
<proteinExistence type="predicted"/>
<comment type="caution">
    <text evidence="2">The sequence shown here is derived from an EMBL/GenBank/DDBJ whole genome shotgun (WGS) entry which is preliminary data.</text>
</comment>
<keyword evidence="3" id="KW-1185">Reference proteome</keyword>
<evidence type="ECO:0000256" key="1">
    <source>
        <dbReference type="SAM" id="MobiDB-lite"/>
    </source>
</evidence>
<gene>
    <name evidence="2" type="ORF">GCM10010302_10190</name>
</gene>
<feature type="region of interest" description="Disordered" evidence="1">
    <location>
        <begin position="1"/>
        <end position="48"/>
    </location>
</feature>
<dbReference type="EMBL" id="BAAABV010000009">
    <property type="protein sequence ID" value="GAA0274573.1"/>
    <property type="molecule type" value="Genomic_DNA"/>
</dbReference>
<organism evidence="2 3">
    <name type="scientific">Streptomyces polychromogenes</name>
    <dbReference type="NCBI Taxonomy" id="67342"/>
    <lineage>
        <taxon>Bacteria</taxon>
        <taxon>Bacillati</taxon>
        <taxon>Actinomycetota</taxon>
        <taxon>Actinomycetes</taxon>
        <taxon>Kitasatosporales</taxon>
        <taxon>Streptomycetaceae</taxon>
        <taxon>Streptomyces</taxon>
    </lineage>
</organism>
<evidence type="ECO:0000313" key="3">
    <source>
        <dbReference type="Proteomes" id="UP001501867"/>
    </source>
</evidence>
<reference evidence="2 3" key="1">
    <citation type="journal article" date="2019" name="Int. J. Syst. Evol. Microbiol.">
        <title>The Global Catalogue of Microorganisms (GCM) 10K type strain sequencing project: providing services to taxonomists for standard genome sequencing and annotation.</title>
        <authorList>
            <consortium name="The Broad Institute Genomics Platform"/>
            <consortium name="The Broad Institute Genome Sequencing Center for Infectious Disease"/>
            <person name="Wu L."/>
            <person name="Ma J."/>
        </authorList>
    </citation>
    <scope>NUCLEOTIDE SEQUENCE [LARGE SCALE GENOMIC DNA]</scope>
    <source>
        <strain evidence="2 3">JCM 4505</strain>
    </source>
</reference>
<dbReference type="Proteomes" id="UP001501867">
    <property type="component" value="Unassembled WGS sequence"/>
</dbReference>